<comment type="subcellular location">
    <subcellularLocation>
        <location evidence="1">Mitochondrion</location>
    </subcellularLocation>
</comment>
<keyword evidence="5" id="KW-0687">Ribonucleoprotein</keyword>
<protein>
    <recommendedName>
        <fullName evidence="6">Large ribosomal subunit protein uL30m</fullName>
    </recommendedName>
</protein>
<evidence type="ECO:0000256" key="1">
    <source>
        <dbReference type="ARBA" id="ARBA00004173"/>
    </source>
</evidence>
<evidence type="ECO:0000256" key="7">
    <source>
        <dbReference type="ARBA" id="ARBA00037226"/>
    </source>
</evidence>
<dbReference type="PANTHER" id="PTHR15892">
    <property type="entry name" value="MITOCHONDRIAL RIBOSOMAL PROTEIN L30"/>
    <property type="match status" value="1"/>
</dbReference>
<dbReference type="InterPro" id="IPR005996">
    <property type="entry name" value="Ribosomal_uL30_bac-type"/>
</dbReference>
<proteinExistence type="inferred from homology"/>
<dbReference type="InterPro" id="IPR036919">
    <property type="entry name" value="Ribo_uL30_ferredoxin-like_sf"/>
</dbReference>
<dbReference type="GO" id="GO:0003735">
    <property type="term" value="F:structural constituent of ribosome"/>
    <property type="evidence" value="ECO:0007669"/>
    <property type="project" value="InterPro"/>
</dbReference>
<sequence>MTFFRITLIRSAIGLPRRTHGVLKALGLKKRMATVFHPVSQDVAGQIMKVKELVAVQEVDKPLTQEELHWSRKPDPGYYIEKRAAEAFREKRDVRAGWHDEECSDGFFWGVGIYLFYDGGNIEETAGDPVRERRPDLGSR</sequence>
<dbReference type="PANTHER" id="PTHR15892:SF2">
    <property type="entry name" value="LARGE RIBOSOMAL SUBUNIT PROTEIN UL30M"/>
    <property type="match status" value="1"/>
</dbReference>
<dbReference type="FunFam" id="3.30.1390.20:FF:000010">
    <property type="entry name" value="Large subunit ribosomal protein L30"/>
    <property type="match status" value="1"/>
</dbReference>
<organism evidence="9 10">
    <name type="scientific">Coccidioides immitis RMSCC 2394</name>
    <dbReference type="NCBI Taxonomy" id="404692"/>
    <lineage>
        <taxon>Eukaryota</taxon>
        <taxon>Fungi</taxon>
        <taxon>Dikarya</taxon>
        <taxon>Ascomycota</taxon>
        <taxon>Pezizomycotina</taxon>
        <taxon>Eurotiomycetes</taxon>
        <taxon>Eurotiomycetidae</taxon>
        <taxon>Onygenales</taxon>
        <taxon>Onygenaceae</taxon>
        <taxon>Coccidioides</taxon>
    </lineage>
</organism>
<dbReference type="GO" id="GO:0015934">
    <property type="term" value="C:large ribosomal subunit"/>
    <property type="evidence" value="ECO:0007669"/>
    <property type="project" value="InterPro"/>
</dbReference>
<evidence type="ECO:0000259" key="8">
    <source>
        <dbReference type="Pfam" id="PF00327"/>
    </source>
</evidence>
<name>A0A0J7AVN2_COCIT</name>
<dbReference type="InterPro" id="IPR016082">
    <property type="entry name" value="Ribosomal_uL30_ferredoxin-like"/>
</dbReference>
<evidence type="ECO:0000256" key="5">
    <source>
        <dbReference type="ARBA" id="ARBA00023274"/>
    </source>
</evidence>
<dbReference type="Proteomes" id="UP000054565">
    <property type="component" value="Unassembled WGS sequence"/>
</dbReference>
<evidence type="ECO:0000256" key="3">
    <source>
        <dbReference type="ARBA" id="ARBA00022980"/>
    </source>
</evidence>
<reference evidence="10" key="1">
    <citation type="journal article" date="2010" name="Genome Res.">
        <title>Population genomic sequencing of Coccidioides fungi reveals recent hybridization and transposon control.</title>
        <authorList>
            <person name="Neafsey D.E."/>
            <person name="Barker B.M."/>
            <person name="Sharpton T.J."/>
            <person name="Stajich J.E."/>
            <person name="Park D.J."/>
            <person name="Whiston E."/>
            <person name="Hung C.-Y."/>
            <person name="McMahan C."/>
            <person name="White J."/>
            <person name="Sykes S."/>
            <person name="Heiman D."/>
            <person name="Young S."/>
            <person name="Zeng Q."/>
            <person name="Abouelleil A."/>
            <person name="Aftuck L."/>
            <person name="Bessette D."/>
            <person name="Brown A."/>
            <person name="FitzGerald M."/>
            <person name="Lui A."/>
            <person name="Macdonald J.P."/>
            <person name="Priest M."/>
            <person name="Orbach M.J."/>
            <person name="Galgiani J.N."/>
            <person name="Kirkland T.N."/>
            <person name="Cole G.T."/>
            <person name="Birren B.W."/>
            <person name="Henn M.R."/>
            <person name="Taylor J.W."/>
            <person name="Rounsley S.D."/>
        </authorList>
    </citation>
    <scope>NUCLEOTIDE SEQUENCE [LARGE SCALE GENOMIC DNA]</scope>
    <source>
        <strain evidence="10">RMSCC 2394</strain>
    </source>
</reference>
<feature type="domain" description="Large ribosomal subunit protein uL30-like ferredoxin-like fold" evidence="8">
    <location>
        <begin position="4"/>
        <end position="54"/>
    </location>
</feature>
<keyword evidence="4" id="KW-0496">Mitochondrion</keyword>
<keyword evidence="3" id="KW-0689">Ribosomal protein</keyword>
<evidence type="ECO:0000256" key="4">
    <source>
        <dbReference type="ARBA" id="ARBA00023128"/>
    </source>
</evidence>
<evidence type="ECO:0000313" key="9">
    <source>
        <dbReference type="EMBL" id="KMP01412.1"/>
    </source>
</evidence>
<dbReference type="NCBIfam" id="TIGR01308">
    <property type="entry name" value="rpmD_bact"/>
    <property type="match status" value="1"/>
</dbReference>
<dbReference type="Gene3D" id="3.30.1390.20">
    <property type="entry name" value="Ribosomal protein L30, ferredoxin-like fold domain"/>
    <property type="match status" value="1"/>
</dbReference>
<dbReference type="AlphaFoldDB" id="A0A0J7AVN2"/>
<dbReference type="OrthoDB" id="509901at2759"/>
<evidence type="ECO:0000313" key="10">
    <source>
        <dbReference type="Proteomes" id="UP000054565"/>
    </source>
</evidence>
<dbReference type="STRING" id="404692.A0A0J7AVN2"/>
<accession>A0A0J7AVN2</accession>
<dbReference type="GO" id="GO:0005739">
    <property type="term" value="C:mitochondrion"/>
    <property type="evidence" value="ECO:0007669"/>
    <property type="project" value="UniProtKB-SubCell"/>
</dbReference>
<gene>
    <name evidence="9" type="ORF">CIRG_01552</name>
</gene>
<evidence type="ECO:0000256" key="2">
    <source>
        <dbReference type="ARBA" id="ARBA00007594"/>
    </source>
</evidence>
<dbReference type="GO" id="GO:0006412">
    <property type="term" value="P:translation"/>
    <property type="evidence" value="ECO:0007669"/>
    <property type="project" value="InterPro"/>
</dbReference>
<comment type="function">
    <text evidence="7">Component of the mitochondrial ribosome (mitoribosome), a dedicated translation machinery responsible for the synthesis of mitochondrial genome-encoded proteins, including at least some of the essential transmembrane subunits of the mitochondrial respiratory chain. The mitoribosomes are attached to the mitochondrial inner membrane and translation products are cotranslationally integrated into the membrane.</text>
</comment>
<dbReference type="SUPFAM" id="SSF55129">
    <property type="entry name" value="Ribosomal protein L30p/L7e"/>
    <property type="match status" value="1"/>
</dbReference>
<dbReference type="CDD" id="cd01658">
    <property type="entry name" value="Ribosomal_L30"/>
    <property type="match status" value="1"/>
</dbReference>
<dbReference type="EMBL" id="DS028093">
    <property type="protein sequence ID" value="KMP01412.1"/>
    <property type="molecule type" value="Genomic_DNA"/>
</dbReference>
<dbReference type="Pfam" id="PF00327">
    <property type="entry name" value="Ribosomal_L30"/>
    <property type="match status" value="1"/>
</dbReference>
<evidence type="ECO:0000256" key="6">
    <source>
        <dbReference type="ARBA" id="ARBA00035281"/>
    </source>
</evidence>
<comment type="similarity">
    <text evidence="2">Belongs to the universal ribosomal protein uL30 family.</text>
</comment>